<accession>A0A220S3K6</accession>
<gene>
    <name evidence="10" type="ORF">BG910_10440</name>
</gene>
<sequence length="279" mass="29258">MKQDGFFLPNPRTRLLTLCFSVLFAVLLLVSATVGKHQNLLPHAGSLFADETGVPHFLFWQLWLPRALVAAGVGAALAVSGCFFQLLSRNPLGSPDIIGINAGASLGAVAVSLVWVNTLPVTLGALIGAVATLVLVLLGNGTRNRFSLEIVIGGLAVNALAMAAVQFVLTGVRQEDAYLISVWLSGSLAQRGWGEVAVVWTTLPVCATALALLGRPFAVMQVSPAAAAFLGVPLKKYRFGVCSPPPYSPPPPSLPPGRLPLSPLPRRTLPAKFSKAAAR</sequence>
<keyword evidence="7 9" id="KW-0472">Membrane</keyword>
<evidence type="ECO:0000313" key="10">
    <source>
        <dbReference type="EMBL" id="ASK28089.1"/>
    </source>
</evidence>
<organism evidence="10 11">
    <name type="scientific">Neisseria chenwenguii</name>
    <dbReference type="NCBI Taxonomy" id="1853278"/>
    <lineage>
        <taxon>Bacteria</taxon>
        <taxon>Pseudomonadati</taxon>
        <taxon>Pseudomonadota</taxon>
        <taxon>Betaproteobacteria</taxon>
        <taxon>Neisseriales</taxon>
        <taxon>Neisseriaceae</taxon>
        <taxon>Neisseria</taxon>
    </lineage>
</organism>
<feature type="transmembrane region" description="Helical" evidence="9">
    <location>
        <begin position="121"/>
        <end position="138"/>
    </location>
</feature>
<evidence type="ECO:0000256" key="9">
    <source>
        <dbReference type="SAM" id="Phobius"/>
    </source>
</evidence>
<dbReference type="GO" id="GO:0005886">
    <property type="term" value="C:plasma membrane"/>
    <property type="evidence" value="ECO:0007669"/>
    <property type="project" value="UniProtKB-SubCell"/>
</dbReference>
<name>A0A220S3K6_9NEIS</name>
<comment type="subcellular location">
    <subcellularLocation>
        <location evidence="1">Cell membrane</location>
        <topology evidence="1">Multi-pass membrane protein</topology>
    </subcellularLocation>
</comment>
<keyword evidence="3" id="KW-0813">Transport</keyword>
<keyword evidence="6 9" id="KW-1133">Transmembrane helix</keyword>
<keyword evidence="4" id="KW-1003">Cell membrane</keyword>
<evidence type="ECO:0000256" key="4">
    <source>
        <dbReference type="ARBA" id="ARBA00022475"/>
    </source>
</evidence>
<evidence type="ECO:0000256" key="3">
    <source>
        <dbReference type="ARBA" id="ARBA00022448"/>
    </source>
</evidence>
<evidence type="ECO:0000256" key="5">
    <source>
        <dbReference type="ARBA" id="ARBA00022692"/>
    </source>
</evidence>
<feature type="transmembrane region" description="Helical" evidence="9">
    <location>
        <begin position="67"/>
        <end position="86"/>
    </location>
</feature>
<feature type="transmembrane region" description="Helical" evidence="9">
    <location>
        <begin position="192"/>
        <end position="213"/>
    </location>
</feature>
<dbReference type="Proteomes" id="UP000198238">
    <property type="component" value="Chromosome"/>
</dbReference>
<evidence type="ECO:0008006" key="12">
    <source>
        <dbReference type="Google" id="ProtNLM"/>
    </source>
</evidence>
<feature type="region of interest" description="Disordered" evidence="8">
    <location>
        <begin position="248"/>
        <end position="279"/>
    </location>
</feature>
<evidence type="ECO:0000313" key="11">
    <source>
        <dbReference type="Proteomes" id="UP000198238"/>
    </source>
</evidence>
<feature type="transmembrane region" description="Helical" evidence="9">
    <location>
        <begin position="98"/>
        <end position="115"/>
    </location>
</feature>
<evidence type="ECO:0000256" key="7">
    <source>
        <dbReference type="ARBA" id="ARBA00023136"/>
    </source>
</evidence>
<dbReference type="EMBL" id="CP022278">
    <property type="protein sequence ID" value="ASK28089.1"/>
    <property type="molecule type" value="Genomic_DNA"/>
</dbReference>
<evidence type="ECO:0000256" key="1">
    <source>
        <dbReference type="ARBA" id="ARBA00004651"/>
    </source>
</evidence>
<dbReference type="InterPro" id="IPR000522">
    <property type="entry name" value="ABC_transptr_permease_BtuC"/>
</dbReference>
<evidence type="ECO:0000256" key="6">
    <source>
        <dbReference type="ARBA" id="ARBA00022989"/>
    </source>
</evidence>
<keyword evidence="5 9" id="KW-0812">Transmembrane</keyword>
<evidence type="ECO:0000256" key="8">
    <source>
        <dbReference type="SAM" id="MobiDB-lite"/>
    </source>
</evidence>
<proteinExistence type="inferred from homology"/>
<feature type="transmembrane region" description="Helical" evidence="9">
    <location>
        <begin position="150"/>
        <end position="172"/>
    </location>
</feature>
<dbReference type="SUPFAM" id="SSF81345">
    <property type="entry name" value="ABC transporter involved in vitamin B12 uptake, BtuC"/>
    <property type="match status" value="1"/>
</dbReference>
<dbReference type="Pfam" id="PF01032">
    <property type="entry name" value="FecCD"/>
    <property type="match status" value="1"/>
</dbReference>
<dbReference type="GO" id="GO:0033214">
    <property type="term" value="P:siderophore-iron import into cell"/>
    <property type="evidence" value="ECO:0007669"/>
    <property type="project" value="TreeGrafter"/>
</dbReference>
<evidence type="ECO:0000256" key="2">
    <source>
        <dbReference type="ARBA" id="ARBA00007935"/>
    </source>
</evidence>
<keyword evidence="11" id="KW-1185">Reference proteome</keyword>
<comment type="similarity">
    <text evidence="2">Belongs to the binding-protein-dependent transport system permease family. FecCD subfamily.</text>
</comment>
<dbReference type="PANTHER" id="PTHR30472:SF25">
    <property type="entry name" value="ABC TRANSPORTER PERMEASE PROTEIN MJ0876-RELATED"/>
    <property type="match status" value="1"/>
</dbReference>
<dbReference type="InterPro" id="IPR037294">
    <property type="entry name" value="ABC_BtuC-like"/>
</dbReference>
<dbReference type="GO" id="GO:0022857">
    <property type="term" value="F:transmembrane transporter activity"/>
    <property type="evidence" value="ECO:0007669"/>
    <property type="project" value="InterPro"/>
</dbReference>
<dbReference type="AlphaFoldDB" id="A0A220S3K6"/>
<dbReference type="KEGG" id="nei:BG910_10440"/>
<dbReference type="PANTHER" id="PTHR30472">
    <property type="entry name" value="FERRIC ENTEROBACTIN TRANSPORT SYSTEM PERMEASE PROTEIN"/>
    <property type="match status" value="1"/>
</dbReference>
<feature type="compositionally biased region" description="Pro residues" evidence="8">
    <location>
        <begin position="248"/>
        <end position="258"/>
    </location>
</feature>
<reference evidence="10 11" key="1">
    <citation type="submission" date="2017-06" db="EMBL/GenBank/DDBJ databases">
        <title>Neisseria chenwenguii sp. nov., isolated from the intestinal contents of Tibetan Plateau Pika in Yushu, Qinghai Province, China.</title>
        <authorList>
            <person name="Zhang G."/>
        </authorList>
    </citation>
    <scope>NUCLEOTIDE SEQUENCE [LARGE SCALE GENOMIC DNA]</scope>
    <source>
        <strain evidence="10 11">10023</strain>
    </source>
</reference>
<feature type="compositionally biased region" description="Low complexity" evidence="8">
    <location>
        <begin position="259"/>
        <end position="270"/>
    </location>
</feature>
<protein>
    <recommendedName>
        <fullName evidence="12">Iron ABC transporter permease</fullName>
    </recommendedName>
</protein>
<dbReference type="Gene3D" id="1.10.3470.10">
    <property type="entry name" value="ABC transporter involved in vitamin B12 uptake, BtuC"/>
    <property type="match status" value="1"/>
</dbReference>